<dbReference type="InterPro" id="IPR058627">
    <property type="entry name" value="MdtA-like_C"/>
</dbReference>
<dbReference type="Pfam" id="PF25917">
    <property type="entry name" value="BSH_RND"/>
    <property type="match status" value="1"/>
</dbReference>
<comment type="similarity">
    <text evidence="2">Belongs to the membrane fusion protein (MFP) (TC 8.A.1) family.</text>
</comment>
<dbReference type="GO" id="GO:0030313">
    <property type="term" value="C:cell envelope"/>
    <property type="evidence" value="ECO:0007669"/>
    <property type="project" value="UniProtKB-SubCell"/>
</dbReference>
<dbReference type="GO" id="GO:0005886">
    <property type="term" value="C:plasma membrane"/>
    <property type="evidence" value="ECO:0007669"/>
    <property type="project" value="TreeGrafter"/>
</dbReference>
<dbReference type="Proteomes" id="UP000287865">
    <property type="component" value="Unassembled WGS sequence"/>
</dbReference>
<dbReference type="AlphaFoldDB" id="A0A327X5T7"/>
<proteinExistence type="inferred from homology"/>
<evidence type="ECO:0000313" key="12">
    <source>
        <dbReference type="Proteomes" id="UP000287865"/>
    </source>
</evidence>
<dbReference type="Pfam" id="PF25876">
    <property type="entry name" value="HH_MFP_RND"/>
    <property type="match status" value="1"/>
</dbReference>
<evidence type="ECO:0000256" key="2">
    <source>
        <dbReference type="ARBA" id="ARBA00009477"/>
    </source>
</evidence>
<feature type="domain" description="Multidrug resistance protein MdtA-like alpha-helical hairpin" evidence="5">
    <location>
        <begin position="100"/>
        <end position="170"/>
    </location>
</feature>
<dbReference type="Proteomes" id="UP000249203">
    <property type="component" value="Unassembled WGS sequence"/>
</dbReference>
<evidence type="ECO:0000313" key="11">
    <source>
        <dbReference type="Proteomes" id="UP000249203"/>
    </source>
</evidence>
<organism evidence="9 11">
    <name type="scientific">Aliidiomarina maris</name>
    <dbReference type="NCBI Taxonomy" id="531312"/>
    <lineage>
        <taxon>Bacteria</taxon>
        <taxon>Pseudomonadati</taxon>
        <taxon>Pseudomonadota</taxon>
        <taxon>Gammaproteobacteria</taxon>
        <taxon>Alteromonadales</taxon>
        <taxon>Idiomarinaceae</taxon>
        <taxon>Aliidiomarina</taxon>
    </lineage>
</organism>
<dbReference type="Gene3D" id="1.10.287.470">
    <property type="entry name" value="Helix hairpin bin"/>
    <property type="match status" value="1"/>
</dbReference>
<protein>
    <submittedName>
        <fullName evidence="10">Efflux transporter periplasmic adaptor subunit</fullName>
    </submittedName>
    <submittedName>
        <fullName evidence="9">Membrane fusion protein (Multidrug efflux system)</fullName>
    </submittedName>
</protein>
<accession>A0A327X5T7</accession>
<gene>
    <name evidence="9" type="ORF">B0I24_10157</name>
    <name evidence="10" type="ORF">CWE07_00260</name>
</gene>
<feature type="signal peptide" evidence="4">
    <location>
        <begin position="1"/>
        <end position="20"/>
    </location>
</feature>
<dbReference type="InterPro" id="IPR058625">
    <property type="entry name" value="MdtA-like_BSH"/>
</dbReference>
<comment type="caution">
    <text evidence="9">The sequence shown here is derived from an EMBL/GenBank/DDBJ whole genome shotgun (WGS) entry which is preliminary data.</text>
</comment>
<dbReference type="Pfam" id="PF25944">
    <property type="entry name" value="Beta-barrel_RND"/>
    <property type="match status" value="1"/>
</dbReference>
<keyword evidence="4" id="KW-0732">Signal</keyword>
<dbReference type="PANTHER" id="PTHR30158">
    <property type="entry name" value="ACRA/E-RELATED COMPONENT OF DRUG EFFLUX TRANSPORTER"/>
    <property type="match status" value="1"/>
</dbReference>
<feature type="domain" description="Multidrug resistance protein MdtA-like beta-barrel" evidence="7">
    <location>
        <begin position="206"/>
        <end position="289"/>
    </location>
</feature>
<dbReference type="EMBL" id="PIPK01000001">
    <property type="protein sequence ID" value="RUO28274.1"/>
    <property type="molecule type" value="Genomic_DNA"/>
</dbReference>
<reference evidence="10 12" key="1">
    <citation type="journal article" date="2018" name="Front. Microbiol.">
        <title>Genome-Based Analysis Reveals the Taxonomy and Diversity of the Family Idiomarinaceae.</title>
        <authorList>
            <person name="Liu Y."/>
            <person name="Lai Q."/>
            <person name="Shao Z."/>
        </authorList>
    </citation>
    <scope>NUCLEOTIDE SEQUENCE [LARGE SCALE GENOMIC DNA]</scope>
    <source>
        <strain evidence="10 12">CF12-14</strain>
    </source>
</reference>
<keyword evidence="3" id="KW-0175">Coiled coil</keyword>
<dbReference type="Gene3D" id="2.40.50.100">
    <property type="match status" value="1"/>
</dbReference>
<feature type="chain" id="PRO_5016459688" evidence="4">
    <location>
        <begin position="21"/>
        <end position="371"/>
    </location>
</feature>
<evidence type="ECO:0000256" key="4">
    <source>
        <dbReference type="SAM" id="SignalP"/>
    </source>
</evidence>
<keyword evidence="12" id="KW-1185">Reference proteome</keyword>
<comment type="subcellular location">
    <subcellularLocation>
        <location evidence="1">Cell inner membrane</location>
        <topology evidence="1">Lipid-anchor</topology>
    </subcellularLocation>
</comment>
<dbReference type="GO" id="GO:0046677">
    <property type="term" value="P:response to antibiotic"/>
    <property type="evidence" value="ECO:0007669"/>
    <property type="project" value="TreeGrafter"/>
</dbReference>
<evidence type="ECO:0000256" key="3">
    <source>
        <dbReference type="SAM" id="Coils"/>
    </source>
</evidence>
<evidence type="ECO:0000259" key="5">
    <source>
        <dbReference type="Pfam" id="PF25876"/>
    </source>
</evidence>
<evidence type="ECO:0000259" key="6">
    <source>
        <dbReference type="Pfam" id="PF25917"/>
    </source>
</evidence>
<dbReference type="GO" id="GO:0022857">
    <property type="term" value="F:transmembrane transporter activity"/>
    <property type="evidence" value="ECO:0007669"/>
    <property type="project" value="InterPro"/>
</dbReference>
<feature type="coiled-coil region" evidence="3">
    <location>
        <begin position="139"/>
        <end position="173"/>
    </location>
</feature>
<evidence type="ECO:0000313" key="9">
    <source>
        <dbReference type="EMBL" id="RAK01434.1"/>
    </source>
</evidence>
<dbReference type="EMBL" id="QLMD01000001">
    <property type="protein sequence ID" value="RAK01434.1"/>
    <property type="molecule type" value="Genomic_DNA"/>
</dbReference>
<evidence type="ECO:0000259" key="7">
    <source>
        <dbReference type="Pfam" id="PF25944"/>
    </source>
</evidence>
<dbReference type="Pfam" id="PF25967">
    <property type="entry name" value="RND-MFP_C"/>
    <property type="match status" value="1"/>
</dbReference>
<dbReference type="Gene3D" id="2.40.420.20">
    <property type="match status" value="1"/>
</dbReference>
<dbReference type="SUPFAM" id="SSF111369">
    <property type="entry name" value="HlyD-like secretion proteins"/>
    <property type="match status" value="1"/>
</dbReference>
<dbReference type="Gene3D" id="2.40.30.170">
    <property type="match status" value="1"/>
</dbReference>
<dbReference type="InterPro" id="IPR006143">
    <property type="entry name" value="RND_pump_MFP"/>
</dbReference>
<dbReference type="PROSITE" id="PS51257">
    <property type="entry name" value="PROKAR_LIPOPROTEIN"/>
    <property type="match status" value="1"/>
</dbReference>
<evidence type="ECO:0000256" key="1">
    <source>
        <dbReference type="ARBA" id="ARBA00004519"/>
    </source>
</evidence>
<name>A0A327X5T7_9GAMM</name>
<dbReference type="InterPro" id="IPR058624">
    <property type="entry name" value="MdtA-like_HH"/>
</dbReference>
<dbReference type="RefSeq" id="WP_111567930.1">
    <property type="nucleotide sequence ID" value="NZ_PIPK01000001.1"/>
</dbReference>
<dbReference type="PANTHER" id="PTHR30158:SF24">
    <property type="entry name" value="HLYD FAMILY SECRETION PROTEIN"/>
    <property type="match status" value="1"/>
</dbReference>
<dbReference type="OrthoDB" id="9800613at2"/>
<evidence type="ECO:0000259" key="8">
    <source>
        <dbReference type="Pfam" id="PF25967"/>
    </source>
</evidence>
<feature type="domain" description="Multidrug resistance protein MdtA-like barrel-sandwich hybrid" evidence="6">
    <location>
        <begin position="60"/>
        <end position="201"/>
    </location>
</feature>
<sequence length="371" mass="40288">MSKKLWPAPLVLVMSLAACSGEPEQAQQGGMPPAPVTVSTLSAVDVTYYGEFAARIHGAREAQVAAQVSGILQQRRFEEGRHVEQGQTLFQIDPEPYEIQLASAQADLTDAQSAQRQADSEWRRVEGLYEQNALSTRDFETARSQRDAAQARVQRAQAAVQDAERNLRYTRVEAPISGAVGMENLTEGNLIQAGTVLTHITQIDPVFAHFSMPESDAWRQRLVRQDNPELASAAWAILPDGSEYTEVGSINFVAPRVDESSASVAMRASFDNPENILVPGQYLRLRVVVADYQDVFKLPPSAVSQGQQGAQVFVVSDDGNTVSAQPVQLGPVIDGEQVVVAGLEAEQRVVVNGHVALRDGAEINITNNDSE</sequence>
<reference evidence="9 11" key="2">
    <citation type="submission" date="2018-06" db="EMBL/GenBank/DDBJ databases">
        <title>Genomic Encyclopedia of Type Strains, Phase III (KMG-III): the genomes of soil and plant-associated and newly described type strains.</title>
        <authorList>
            <person name="Whitman W."/>
        </authorList>
    </citation>
    <scope>NUCLEOTIDE SEQUENCE [LARGE SCALE GENOMIC DNA]</scope>
    <source>
        <strain evidence="9 11">CGMCC 1.15366</strain>
    </source>
</reference>
<feature type="domain" description="Multidrug resistance protein MdtA-like C-terminal permuted SH3" evidence="8">
    <location>
        <begin position="298"/>
        <end position="353"/>
    </location>
</feature>
<dbReference type="NCBIfam" id="TIGR01730">
    <property type="entry name" value="RND_mfp"/>
    <property type="match status" value="1"/>
</dbReference>
<dbReference type="InterPro" id="IPR058626">
    <property type="entry name" value="MdtA-like_b-barrel"/>
</dbReference>
<evidence type="ECO:0000313" key="10">
    <source>
        <dbReference type="EMBL" id="RUO28274.1"/>
    </source>
</evidence>